<evidence type="ECO:0000313" key="2">
    <source>
        <dbReference type="Proteomes" id="UP000286415"/>
    </source>
</evidence>
<sequence length="259" mass="29256">MSVIAILLYSADIVQNISSVIENNEQQKQKGYFCSNSSSSKSCRTDYYNRLFRIGSSSFTKSRKSIEYKRCALSSLCSTYNSLIIFMTYKLSSPKVAKNKIARTKIKDSFYLISEATCVRVIPVRAKSQFKDIHVGFESRSSKRYFKITATRLSGPVECYRAVSDGKTVGYPLLRGFIQVDTDTLLDRILLRQKYAAYQSHKIGAECNTGYSLAYPETYPFGTVVKHTTTTLWFECQREVPLNLGDGEMVSEIAANLNV</sequence>
<protein>
    <submittedName>
        <fullName evidence="1">Uncharacterized protein</fullName>
    </submittedName>
</protein>
<dbReference type="AlphaFoldDB" id="A0A3R7CUG5"/>
<evidence type="ECO:0000313" key="1">
    <source>
        <dbReference type="EMBL" id="KAG5442624.1"/>
    </source>
</evidence>
<reference evidence="1 2" key="1">
    <citation type="journal article" date="2018" name="Biotechnol. Adv.">
        <title>Improved genomic resources and new bioinformatic workflow for the carcinogenic parasite Clonorchis sinensis: Biotechnological implications.</title>
        <authorList>
            <person name="Wang D."/>
            <person name="Korhonen P.K."/>
            <person name="Gasser R.B."/>
            <person name="Young N.D."/>
        </authorList>
    </citation>
    <scope>NUCLEOTIDE SEQUENCE [LARGE SCALE GENOMIC DNA]</scope>
    <source>
        <strain evidence="1">Cs-k2</strain>
    </source>
</reference>
<dbReference type="EMBL" id="NIRI02000056">
    <property type="protein sequence ID" value="KAG5442624.1"/>
    <property type="molecule type" value="Genomic_DNA"/>
</dbReference>
<comment type="caution">
    <text evidence="1">The sequence shown here is derived from an EMBL/GenBank/DDBJ whole genome shotgun (WGS) entry which is preliminary data.</text>
</comment>
<dbReference type="InParanoid" id="A0A3R7CUG5"/>
<reference evidence="1 2" key="2">
    <citation type="journal article" date="2021" name="Genomics">
        <title>High-quality reference genome for Clonorchis sinensis.</title>
        <authorList>
            <person name="Young N.D."/>
            <person name="Stroehlein A.J."/>
            <person name="Kinkar L."/>
            <person name="Wang T."/>
            <person name="Sohn W.M."/>
            <person name="Chang B.C.H."/>
            <person name="Kaur P."/>
            <person name="Weisz D."/>
            <person name="Dudchenko O."/>
            <person name="Aiden E.L."/>
            <person name="Korhonen P.K."/>
            <person name="Gasser R.B."/>
        </authorList>
    </citation>
    <scope>NUCLEOTIDE SEQUENCE [LARGE SCALE GENOMIC DNA]</scope>
    <source>
        <strain evidence="1">Cs-k2</strain>
    </source>
</reference>
<proteinExistence type="predicted"/>
<gene>
    <name evidence="1" type="ORF">CSKR_106127</name>
</gene>
<dbReference type="Proteomes" id="UP000286415">
    <property type="component" value="Unassembled WGS sequence"/>
</dbReference>
<accession>A0A3R7CUG5</accession>
<keyword evidence="2" id="KW-1185">Reference proteome</keyword>
<name>A0A3R7CUG5_CLOSI</name>
<organism evidence="1 2">
    <name type="scientific">Clonorchis sinensis</name>
    <name type="common">Chinese liver fluke</name>
    <dbReference type="NCBI Taxonomy" id="79923"/>
    <lineage>
        <taxon>Eukaryota</taxon>
        <taxon>Metazoa</taxon>
        <taxon>Spiralia</taxon>
        <taxon>Lophotrochozoa</taxon>
        <taxon>Platyhelminthes</taxon>
        <taxon>Trematoda</taxon>
        <taxon>Digenea</taxon>
        <taxon>Opisthorchiida</taxon>
        <taxon>Opisthorchiata</taxon>
        <taxon>Opisthorchiidae</taxon>
        <taxon>Clonorchis</taxon>
    </lineage>
</organism>